<dbReference type="OrthoDB" id="6241322at2"/>
<dbReference type="EMBL" id="VJWL01000002">
    <property type="protein sequence ID" value="TRW48920.1"/>
    <property type="molecule type" value="Genomic_DNA"/>
</dbReference>
<organism evidence="1 2">
    <name type="scientific">Aliidiomarina halalkaliphila</name>
    <dbReference type="NCBI Taxonomy" id="2593535"/>
    <lineage>
        <taxon>Bacteria</taxon>
        <taxon>Pseudomonadati</taxon>
        <taxon>Pseudomonadota</taxon>
        <taxon>Gammaproteobacteria</taxon>
        <taxon>Alteromonadales</taxon>
        <taxon>Idiomarinaceae</taxon>
        <taxon>Aliidiomarina</taxon>
    </lineage>
</organism>
<gene>
    <name evidence="1" type="ORF">FM042_08025</name>
</gene>
<dbReference type="Proteomes" id="UP000320359">
    <property type="component" value="Unassembled WGS sequence"/>
</dbReference>
<evidence type="ECO:0000313" key="2">
    <source>
        <dbReference type="Proteomes" id="UP000320359"/>
    </source>
</evidence>
<reference evidence="1 2" key="1">
    <citation type="submission" date="2019-07" db="EMBL/GenBank/DDBJ databases">
        <authorList>
            <person name="Yang M."/>
            <person name="Zhao D."/>
            <person name="Xiang H."/>
        </authorList>
    </citation>
    <scope>NUCLEOTIDE SEQUENCE [LARGE SCALE GENOMIC DNA]</scope>
    <source>
        <strain evidence="1 2">IM1326</strain>
    </source>
</reference>
<evidence type="ECO:0000313" key="1">
    <source>
        <dbReference type="EMBL" id="TRW48920.1"/>
    </source>
</evidence>
<proteinExistence type="predicted"/>
<name>A0A552X1K2_9GAMM</name>
<accession>A0A552X1K2</accession>
<protein>
    <submittedName>
        <fullName evidence="1">Uncharacterized protein</fullName>
    </submittedName>
</protein>
<dbReference type="AlphaFoldDB" id="A0A552X1K2"/>
<comment type="caution">
    <text evidence="1">The sequence shown here is derived from an EMBL/GenBank/DDBJ whole genome shotgun (WGS) entry which is preliminary data.</text>
</comment>
<sequence>MSYEYERHLAHTIVLRQDAAEYAHCLAKNLMASLCIKSGDDLVPHIGCGTEDCNLQAVESWVYMVCTCLKLPFSADQLEVLEGLLQPTLSALSEQLGYPLQKEVSNVG</sequence>
<dbReference type="RefSeq" id="WP_143235905.1">
    <property type="nucleotide sequence ID" value="NZ_VJWL01000002.1"/>
</dbReference>
<keyword evidence="2" id="KW-1185">Reference proteome</keyword>